<protein>
    <submittedName>
        <fullName evidence="1">Uncharacterized protein</fullName>
    </submittedName>
</protein>
<reference evidence="1" key="1">
    <citation type="submission" date="2019-03" db="EMBL/GenBank/DDBJ databases">
        <title>Complete genome sequences of Enterobacter asburiae str. MRY18-106 isolated from a patient in Japan.</title>
        <authorList>
            <person name="Sekizuka T."/>
            <person name="Matsui M."/>
            <person name="Takara T."/>
            <person name="Uechi A."/>
            <person name="Harakuni M."/>
            <person name="Kimura T."/>
            <person name="Suzuki S."/>
            <person name="Kuroda M."/>
        </authorList>
    </citation>
    <scope>NUCLEOTIDE SEQUENCE</scope>
    <source>
        <strain evidence="1">MRY18-106</strain>
    </source>
</reference>
<name>A0A455VXV4_ENTAS</name>
<dbReference type="EMBL" id="AP019533">
    <property type="protein sequence ID" value="BBI95776.1"/>
    <property type="molecule type" value="Genomic_DNA"/>
</dbReference>
<gene>
    <name evidence="1" type="ORF">MRY18106EAS_23080</name>
</gene>
<evidence type="ECO:0000313" key="1">
    <source>
        <dbReference type="EMBL" id="BBI95776.1"/>
    </source>
</evidence>
<dbReference type="AlphaFoldDB" id="A0A455VXV4"/>
<organism evidence="1">
    <name type="scientific">Enterobacter asburiae</name>
    <dbReference type="NCBI Taxonomy" id="61645"/>
    <lineage>
        <taxon>Bacteria</taxon>
        <taxon>Pseudomonadati</taxon>
        <taxon>Pseudomonadota</taxon>
        <taxon>Gammaproteobacteria</taxon>
        <taxon>Enterobacterales</taxon>
        <taxon>Enterobacteriaceae</taxon>
        <taxon>Enterobacter</taxon>
        <taxon>Enterobacter cloacae complex</taxon>
    </lineage>
</organism>
<accession>A0A455VXV4</accession>
<proteinExistence type="predicted"/>
<sequence length="81" mass="8979">MESNNPVASLDDIVYGFAHDFYRLADEHGLAVIIDEVLLFQVFGVIAVDEAVRPHRFRPKPLIFRVTLAQIVADGAGDVVE</sequence>